<proteinExistence type="predicted"/>
<dbReference type="SUPFAM" id="SSF53335">
    <property type="entry name" value="S-adenosyl-L-methionine-dependent methyltransferases"/>
    <property type="match status" value="1"/>
</dbReference>
<evidence type="ECO:0000313" key="2">
    <source>
        <dbReference type="Proteomes" id="UP000297258"/>
    </source>
</evidence>
<keyword evidence="1" id="KW-0489">Methyltransferase</keyword>
<dbReference type="RefSeq" id="WP_135189277.1">
    <property type="nucleotide sequence ID" value="NZ_SPUM01000047.1"/>
</dbReference>
<comment type="caution">
    <text evidence="1">The sequence shown here is derived from an EMBL/GenBank/DDBJ whole genome shotgun (WGS) entry which is preliminary data.</text>
</comment>
<dbReference type="GO" id="GO:0008168">
    <property type="term" value="F:methyltransferase activity"/>
    <property type="evidence" value="ECO:0007669"/>
    <property type="project" value="UniProtKB-KW"/>
</dbReference>
<protein>
    <submittedName>
        <fullName evidence="1">Class I SAM-dependent methyltransferase</fullName>
    </submittedName>
</protein>
<dbReference type="Gene3D" id="3.40.50.150">
    <property type="entry name" value="Vaccinia Virus protein VP39"/>
    <property type="match status" value="1"/>
</dbReference>
<organism evidence="1 2">
    <name type="scientific">Massilia horti</name>
    <dbReference type="NCBI Taxonomy" id="2562153"/>
    <lineage>
        <taxon>Bacteria</taxon>
        <taxon>Pseudomonadati</taxon>
        <taxon>Pseudomonadota</taxon>
        <taxon>Betaproteobacteria</taxon>
        <taxon>Burkholderiales</taxon>
        <taxon>Oxalobacteraceae</taxon>
        <taxon>Telluria group</taxon>
        <taxon>Massilia</taxon>
    </lineage>
</organism>
<accession>A0A4Y9T521</accession>
<dbReference type="EMBL" id="SPUM01000047">
    <property type="protein sequence ID" value="TFW32896.1"/>
    <property type="molecule type" value="Genomic_DNA"/>
</dbReference>
<reference evidence="1 2" key="1">
    <citation type="submission" date="2019-03" db="EMBL/GenBank/DDBJ databases">
        <title>Draft genome of Massilia hortus sp. nov., a novel bacterial species of the Oxalobacteraceae family.</title>
        <authorList>
            <person name="Peta V."/>
            <person name="Raths R."/>
            <person name="Bucking H."/>
        </authorList>
    </citation>
    <scope>NUCLEOTIDE SEQUENCE [LARGE SCALE GENOMIC DNA]</scope>
    <source>
        <strain evidence="1 2">ONC3</strain>
    </source>
</reference>
<dbReference type="InterPro" id="IPR029063">
    <property type="entry name" value="SAM-dependent_MTases_sf"/>
</dbReference>
<dbReference type="Proteomes" id="UP000297258">
    <property type="component" value="Unassembled WGS sequence"/>
</dbReference>
<name>A0A4Y9T521_9BURK</name>
<dbReference type="CDD" id="cd02440">
    <property type="entry name" value="AdoMet_MTases"/>
    <property type="match status" value="1"/>
</dbReference>
<dbReference type="OrthoDB" id="9780095at2"/>
<evidence type="ECO:0000313" key="1">
    <source>
        <dbReference type="EMBL" id="TFW32896.1"/>
    </source>
</evidence>
<dbReference type="AlphaFoldDB" id="A0A4Y9T521"/>
<dbReference type="GO" id="GO:0032259">
    <property type="term" value="P:methylation"/>
    <property type="evidence" value="ECO:0007669"/>
    <property type="project" value="UniProtKB-KW"/>
</dbReference>
<keyword evidence="2" id="KW-1185">Reference proteome</keyword>
<keyword evidence="1" id="KW-0808">Transferase</keyword>
<gene>
    <name evidence="1" type="ORF">E4O92_08195</name>
</gene>
<sequence>MHLKILLAKHRQLPRELVEWLLAPIISAASTFCIWRKEKAWHYSPTQLYRRFWNISFDLVNGVSTRSITDPLARTSCGPGYEASPVFSFRRLLGHLNIDYAQYAFVDFGSGKGRVLLLAGERPFKQVIGVEFSGEMNDLANRNISLYKRRSAQRVVSLHCDAAIFDLPTEDLVLYFFNPFEAYVLERVLINILASLEQRPRKAIIIYLNLRHPELFDKLLGFWKQENWHPYRIYTYVPDEQSR</sequence>